<comment type="caution">
    <text evidence="1">The sequence shown here is derived from an EMBL/GenBank/DDBJ whole genome shotgun (WGS) entry which is preliminary data.</text>
</comment>
<dbReference type="Proteomes" id="UP000247233">
    <property type="component" value="Unassembled WGS sequence"/>
</dbReference>
<sequence length="172" mass="19589">MHASNLFRACTGYFVLEYSSTYISNYCIESAEYLEAKRGHSSNEQNRCKFQISDGFKGRTLYIQQCITCLIGRYFTPICLAFCTVFCQGDMAYADVSEIRSSAEYPYPGFIPRAKGTSGMVEGFHGRALVLSSGFFCRFLLRIETHWVCILGYWHGVINRRCILVGSVFHEL</sequence>
<organism evidence="1 2">
    <name type="scientific">Aspergillus heteromorphus CBS 117.55</name>
    <dbReference type="NCBI Taxonomy" id="1448321"/>
    <lineage>
        <taxon>Eukaryota</taxon>
        <taxon>Fungi</taxon>
        <taxon>Dikarya</taxon>
        <taxon>Ascomycota</taxon>
        <taxon>Pezizomycotina</taxon>
        <taxon>Eurotiomycetes</taxon>
        <taxon>Eurotiomycetidae</taxon>
        <taxon>Eurotiales</taxon>
        <taxon>Aspergillaceae</taxon>
        <taxon>Aspergillus</taxon>
        <taxon>Aspergillus subgen. Circumdati</taxon>
    </lineage>
</organism>
<protein>
    <submittedName>
        <fullName evidence="1">Uncharacterized protein</fullName>
    </submittedName>
</protein>
<evidence type="ECO:0000313" key="2">
    <source>
        <dbReference type="Proteomes" id="UP000247233"/>
    </source>
</evidence>
<proteinExistence type="predicted"/>
<reference evidence="1 2" key="1">
    <citation type="submission" date="2016-12" db="EMBL/GenBank/DDBJ databases">
        <title>The genomes of Aspergillus section Nigri reveals drivers in fungal speciation.</title>
        <authorList>
            <consortium name="DOE Joint Genome Institute"/>
            <person name="Vesth T.C."/>
            <person name="Nybo J."/>
            <person name="Theobald S."/>
            <person name="Brandl J."/>
            <person name="Frisvad J.C."/>
            <person name="Nielsen K.F."/>
            <person name="Lyhne E.K."/>
            <person name="Kogle M.E."/>
            <person name="Kuo A."/>
            <person name="Riley R."/>
            <person name="Clum A."/>
            <person name="Nolan M."/>
            <person name="Lipzen A."/>
            <person name="Salamov A."/>
            <person name="Henrissat B."/>
            <person name="Wiebenga A."/>
            <person name="De Vries R.P."/>
            <person name="Grigoriev I.V."/>
            <person name="Mortensen U.H."/>
            <person name="Andersen M.R."/>
            <person name="Baker S.E."/>
        </authorList>
    </citation>
    <scope>NUCLEOTIDE SEQUENCE [LARGE SCALE GENOMIC DNA]</scope>
    <source>
        <strain evidence="1 2">CBS 117.55</strain>
    </source>
</reference>
<dbReference type="VEuPathDB" id="FungiDB:BO70DRAFT_64812"/>
<dbReference type="EMBL" id="MSFL01000018">
    <property type="protein sequence ID" value="PWY77372.1"/>
    <property type="molecule type" value="Genomic_DNA"/>
</dbReference>
<dbReference type="RefSeq" id="XP_025397945.1">
    <property type="nucleotide sequence ID" value="XM_025548615.1"/>
</dbReference>
<dbReference type="AlphaFoldDB" id="A0A317VWK4"/>
<gene>
    <name evidence="1" type="ORF">BO70DRAFT_64812</name>
</gene>
<accession>A0A317VWK4</accession>
<keyword evidence="2" id="KW-1185">Reference proteome</keyword>
<evidence type="ECO:0000313" key="1">
    <source>
        <dbReference type="EMBL" id="PWY77372.1"/>
    </source>
</evidence>
<name>A0A317VWK4_9EURO</name>
<dbReference type="GeneID" id="37070852"/>